<protein>
    <submittedName>
        <fullName evidence="1">Uncharacterized protein</fullName>
    </submittedName>
</protein>
<proteinExistence type="predicted"/>
<name>A0A0A8Z4F1_ARUDO</name>
<sequence>MLDPAYFLGVPCLIKGCSSFATGTLCIRNGVQMSSCQQLQAMGIKYLKQLTESQQHFTIL</sequence>
<organism evidence="1">
    <name type="scientific">Arundo donax</name>
    <name type="common">Giant reed</name>
    <name type="synonym">Donax arundinaceus</name>
    <dbReference type="NCBI Taxonomy" id="35708"/>
    <lineage>
        <taxon>Eukaryota</taxon>
        <taxon>Viridiplantae</taxon>
        <taxon>Streptophyta</taxon>
        <taxon>Embryophyta</taxon>
        <taxon>Tracheophyta</taxon>
        <taxon>Spermatophyta</taxon>
        <taxon>Magnoliopsida</taxon>
        <taxon>Liliopsida</taxon>
        <taxon>Poales</taxon>
        <taxon>Poaceae</taxon>
        <taxon>PACMAD clade</taxon>
        <taxon>Arundinoideae</taxon>
        <taxon>Arundineae</taxon>
        <taxon>Arundo</taxon>
    </lineage>
</organism>
<reference evidence="1" key="2">
    <citation type="journal article" date="2015" name="Data Brief">
        <title>Shoot transcriptome of the giant reed, Arundo donax.</title>
        <authorList>
            <person name="Barrero R.A."/>
            <person name="Guerrero F.D."/>
            <person name="Moolhuijzen P."/>
            <person name="Goolsby J.A."/>
            <person name="Tidwell J."/>
            <person name="Bellgard S.E."/>
            <person name="Bellgard M.I."/>
        </authorList>
    </citation>
    <scope>NUCLEOTIDE SEQUENCE</scope>
    <source>
        <tissue evidence="1">Shoot tissue taken approximately 20 cm above the soil surface</tissue>
    </source>
</reference>
<reference evidence="1" key="1">
    <citation type="submission" date="2014-09" db="EMBL/GenBank/DDBJ databases">
        <authorList>
            <person name="Magalhaes I.L.F."/>
            <person name="Oliveira U."/>
            <person name="Santos F.R."/>
            <person name="Vidigal T.H.D.A."/>
            <person name="Brescovit A.D."/>
            <person name="Santos A.J."/>
        </authorList>
    </citation>
    <scope>NUCLEOTIDE SEQUENCE</scope>
    <source>
        <tissue evidence="1">Shoot tissue taken approximately 20 cm above the soil surface</tissue>
    </source>
</reference>
<evidence type="ECO:0000313" key="1">
    <source>
        <dbReference type="EMBL" id="JAD32573.1"/>
    </source>
</evidence>
<dbReference type="EMBL" id="GBRH01265322">
    <property type="protein sequence ID" value="JAD32573.1"/>
    <property type="molecule type" value="Transcribed_RNA"/>
</dbReference>
<dbReference type="AlphaFoldDB" id="A0A0A8Z4F1"/>
<accession>A0A0A8Z4F1</accession>